<proteinExistence type="predicted"/>
<keyword evidence="2" id="KW-1185">Reference proteome</keyword>
<dbReference type="AlphaFoldDB" id="A0A1H2XPR1"/>
<name>A0A1H2XPR1_9GAMM</name>
<evidence type="ECO:0000313" key="1">
    <source>
        <dbReference type="EMBL" id="SDW94726.1"/>
    </source>
</evidence>
<dbReference type="STRING" id="574349.SAMN05443545_103259"/>
<dbReference type="Proteomes" id="UP000198500">
    <property type="component" value="Unassembled WGS sequence"/>
</dbReference>
<reference evidence="1 2" key="1">
    <citation type="submission" date="2016-10" db="EMBL/GenBank/DDBJ databases">
        <authorList>
            <person name="de Groot N.N."/>
        </authorList>
    </citation>
    <scope>NUCLEOTIDE SEQUENCE [LARGE SCALE GENOMIC DNA]</scope>
    <source>
        <strain evidence="1 2">DSM 19219</strain>
    </source>
</reference>
<protein>
    <submittedName>
        <fullName evidence="1">Uncharacterized protein</fullName>
    </submittedName>
</protein>
<organism evidence="1 2">
    <name type="scientific">Aidingimonas halophila</name>
    <dbReference type="NCBI Taxonomy" id="574349"/>
    <lineage>
        <taxon>Bacteria</taxon>
        <taxon>Pseudomonadati</taxon>
        <taxon>Pseudomonadota</taxon>
        <taxon>Gammaproteobacteria</taxon>
        <taxon>Oceanospirillales</taxon>
        <taxon>Halomonadaceae</taxon>
        <taxon>Aidingimonas</taxon>
    </lineage>
</organism>
<accession>A0A1H2XPR1</accession>
<dbReference type="EMBL" id="FNNI01000003">
    <property type="protein sequence ID" value="SDW94726.1"/>
    <property type="molecule type" value="Genomic_DNA"/>
</dbReference>
<sequence length="130" mass="14468">MEVEVWRRISRRDVIREAGVTICLSASHQYYPGVSDISSCIGNRGMVYLLFQTSPQPMKLAIQSGIVQFGDTTPGQDDDINSRKPMLSQAKGLARHTFDAVTIYRTASAFLADHEPKPRMPRIVIACQGQ</sequence>
<evidence type="ECO:0000313" key="2">
    <source>
        <dbReference type="Proteomes" id="UP000198500"/>
    </source>
</evidence>
<gene>
    <name evidence="1" type="ORF">SAMN05443545_103259</name>
</gene>